<feature type="domain" description="HpcH/HpaI aldolase/citrate lyase" evidence="7">
    <location>
        <begin position="14"/>
        <end position="250"/>
    </location>
</feature>
<dbReference type="Pfam" id="PF03328">
    <property type="entry name" value="HpcH_HpaI"/>
    <property type="match status" value="1"/>
</dbReference>
<dbReference type="InterPro" id="IPR011206">
    <property type="entry name" value="Citrate_lyase_beta/mcl1/mcl2"/>
</dbReference>
<comment type="cofactor">
    <cofactor evidence="1">
        <name>Mg(2+)</name>
        <dbReference type="ChEBI" id="CHEBI:18420"/>
    </cofactor>
</comment>
<dbReference type="InterPro" id="IPR015813">
    <property type="entry name" value="Pyrv/PenolPyrv_kinase-like_dom"/>
</dbReference>
<comment type="similarity">
    <text evidence="2">Belongs to the HpcH/HpaI aldolase family.</text>
</comment>
<dbReference type="PANTHER" id="PTHR11105:SF0">
    <property type="entry name" value="CITRAMALYL-COA LYASE, MITOCHONDRIAL"/>
    <property type="match status" value="1"/>
</dbReference>
<feature type="binding site" evidence="6">
    <location>
        <position position="182"/>
    </location>
    <ligand>
        <name>Mg(2+)</name>
        <dbReference type="ChEBI" id="CHEBI:18420"/>
    </ligand>
</feature>
<comment type="caution">
    <text evidence="8">The sequence shown here is derived from an EMBL/GenBank/DDBJ whole genome shotgun (WGS) entry which is preliminary data.</text>
</comment>
<evidence type="ECO:0000259" key="7">
    <source>
        <dbReference type="Pfam" id="PF03328"/>
    </source>
</evidence>
<dbReference type="STRING" id="1672749.BJF92_09610"/>
<dbReference type="RefSeq" id="WP_075635933.1">
    <property type="nucleotide sequence ID" value="NZ_MKIO01000037.1"/>
</dbReference>
<dbReference type="InterPro" id="IPR005000">
    <property type="entry name" value="Aldolase/citrate-lyase_domain"/>
</dbReference>
<protein>
    <recommendedName>
        <fullName evidence="7">HpcH/HpaI aldolase/citrate lyase domain-containing protein</fullName>
    </recommendedName>
</protein>
<keyword evidence="4 6" id="KW-0460">Magnesium</keyword>
<evidence type="ECO:0000256" key="6">
    <source>
        <dbReference type="PIRSR" id="PIRSR015582-2"/>
    </source>
</evidence>
<sequence>MDSSTNRHPARVRRSVLTVPADNPRALAKLASLACDAVIYDLEDAVAPENKAAARAALVAHLDALSPDRHAGLDRHMGKDPVERIVRINALSAREQGPANLGLADLEAVLPFAPDAILLPKVENPGDVQQVADHLEEADVPATVRLWAMIETPRGLLNVAAIAAAGRTSGGRLDCLVPGLNDLAKATGVLPQPGRPYLVPYLMQVLLAARAFGLDAIDAVFNTISDGAGFAEECRQARAMGFDGKMLIHPAQIAPANAAFGIDPADLARARAIIAAFAEPDQAGKGVIRLDGEMVELLHLAQAERLVARAAHLAARDGTTI</sequence>
<dbReference type="PIRSF" id="PIRSF015582">
    <property type="entry name" value="Cit_lyase_B"/>
    <property type="match status" value="1"/>
</dbReference>
<dbReference type="AlphaFoldDB" id="A0A1Q9AG92"/>
<evidence type="ECO:0000256" key="3">
    <source>
        <dbReference type="ARBA" id="ARBA00022723"/>
    </source>
</evidence>
<dbReference type="PANTHER" id="PTHR11105">
    <property type="entry name" value="CITRATE LYASE SUBUNIT BETA-RELATED"/>
    <property type="match status" value="1"/>
</dbReference>
<evidence type="ECO:0000256" key="1">
    <source>
        <dbReference type="ARBA" id="ARBA00001946"/>
    </source>
</evidence>
<accession>A0A1Q9AG92</accession>
<dbReference type="Proteomes" id="UP000186143">
    <property type="component" value="Unassembled WGS sequence"/>
</dbReference>
<keyword evidence="3 6" id="KW-0479">Metal-binding</keyword>
<evidence type="ECO:0000256" key="5">
    <source>
        <dbReference type="PIRSR" id="PIRSR015582-1"/>
    </source>
</evidence>
<evidence type="ECO:0000256" key="2">
    <source>
        <dbReference type="ARBA" id="ARBA00005568"/>
    </source>
</evidence>
<feature type="binding site" evidence="6">
    <location>
        <position position="151"/>
    </location>
    <ligand>
        <name>Mg(2+)</name>
        <dbReference type="ChEBI" id="CHEBI:18420"/>
    </ligand>
</feature>
<dbReference type="GO" id="GO:0047777">
    <property type="term" value="F:(S)-citramalyl-CoA lyase activity"/>
    <property type="evidence" value="ECO:0007669"/>
    <property type="project" value="TreeGrafter"/>
</dbReference>
<evidence type="ECO:0000313" key="8">
    <source>
        <dbReference type="EMBL" id="OLP53992.1"/>
    </source>
</evidence>
<dbReference type="InterPro" id="IPR040442">
    <property type="entry name" value="Pyrv_kinase-like_dom_sf"/>
</dbReference>
<feature type="binding site" evidence="5">
    <location>
        <position position="87"/>
    </location>
    <ligand>
        <name>substrate</name>
    </ligand>
</feature>
<evidence type="ECO:0000313" key="9">
    <source>
        <dbReference type="Proteomes" id="UP000186143"/>
    </source>
</evidence>
<gene>
    <name evidence="8" type="ORF">BJF92_09610</name>
</gene>
<dbReference type="GO" id="GO:0046872">
    <property type="term" value="F:metal ion binding"/>
    <property type="evidence" value="ECO:0007669"/>
    <property type="project" value="UniProtKB-KW"/>
</dbReference>
<name>A0A1Q9AG92_9HYPH</name>
<organism evidence="8 9">
    <name type="scientific">Xaviernesmea rhizosphaerae</name>
    <dbReference type="NCBI Taxonomy" id="1672749"/>
    <lineage>
        <taxon>Bacteria</taxon>
        <taxon>Pseudomonadati</taxon>
        <taxon>Pseudomonadota</taxon>
        <taxon>Alphaproteobacteria</taxon>
        <taxon>Hyphomicrobiales</taxon>
        <taxon>Rhizobiaceae</taxon>
        <taxon>Rhizobium/Agrobacterium group</taxon>
        <taxon>Xaviernesmea</taxon>
    </lineage>
</organism>
<dbReference type="GO" id="GO:0106064">
    <property type="term" value="P:regulation of cobalamin metabolic process"/>
    <property type="evidence" value="ECO:0007669"/>
    <property type="project" value="TreeGrafter"/>
</dbReference>
<reference evidence="8 9" key="1">
    <citation type="submission" date="2016-09" db="EMBL/GenBank/DDBJ databases">
        <title>Rhizobium sp. nov., a novel species isolated from the rice rhizosphere.</title>
        <authorList>
            <person name="Zhao J."/>
            <person name="Zhang X."/>
        </authorList>
    </citation>
    <scope>NUCLEOTIDE SEQUENCE [LARGE SCALE GENOMIC DNA]</scope>
    <source>
        <strain evidence="8 9">MH17</strain>
    </source>
</reference>
<dbReference type="Gene3D" id="3.20.20.60">
    <property type="entry name" value="Phosphoenolpyruvate-binding domains"/>
    <property type="match status" value="1"/>
</dbReference>
<dbReference type="InterPro" id="IPR040186">
    <property type="entry name" value="Citramalyl-CoA_lyase"/>
</dbReference>
<feature type="binding site" evidence="5">
    <location>
        <position position="151"/>
    </location>
    <ligand>
        <name>substrate</name>
    </ligand>
</feature>
<dbReference type="SUPFAM" id="SSF51621">
    <property type="entry name" value="Phosphoenolpyruvate/pyruvate domain"/>
    <property type="match status" value="1"/>
</dbReference>
<dbReference type="OrthoDB" id="9800547at2"/>
<dbReference type="EMBL" id="MKIO01000037">
    <property type="protein sequence ID" value="OLP53992.1"/>
    <property type="molecule type" value="Genomic_DNA"/>
</dbReference>
<proteinExistence type="inferred from homology"/>
<evidence type="ECO:0000256" key="4">
    <source>
        <dbReference type="ARBA" id="ARBA00022842"/>
    </source>
</evidence>